<dbReference type="AlphaFoldDB" id="A0A519BIV8"/>
<keyword evidence="3" id="KW-0408">Iron</keyword>
<organism evidence="6 7">
    <name type="scientific">Acididesulfobacter guangdongensis</name>
    <dbReference type="NCBI Taxonomy" id="2597225"/>
    <lineage>
        <taxon>Bacteria</taxon>
        <taxon>Deltaproteobacteria</taxon>
        <taxon>Candidatus Acidulodesulfobacterales</taxon>
        <taxon>Candidatus Acididesulfobacter</taxon>
    </lineage>
</organism>
<keyword evidence="2" id="KW-0479">Metal-binding</keyword>
<keyword evidence="4" id="KW-1133">Transmembrane helix</keyword>
<accession>A0A519BIV8</accession>
<dbReference type="GO" id="GO:0009055">
    <property type="term" value="F:electron transfer activity"/>
    <property type="evidence" value="ECO:0007669"/>
    <property type="project" value="InterPro"/>
</dbReference>
<comment type="caution">
    <text evidence="6">The sequence shown here is derived from an EMBL/GenBank/DDBJ whole genome shotgun (WGS) entry which is preliminary data.</text>
</comment>
<dbReference type="GO" id="GO:0046872">
    <property type="term" value="F:metal ion binding"/>
    <property type="evidence" value="ECO:0007669"/>
    <property type="project" value="UniProtKB-KW"/>
</dbReference>
<proteinExistence type="predicted"/>
<dbReference type="InterPro" id="IPR036909">
    <property type="entry name" value="Cyt_c-like_dom_sf"/>
</dbReference>
<dbReference type="Proteomes" id="UP000316562">
    <property type="component" value="Unassembled WGS sequence"/>
</dbReference>
<gene>
    <name evidence="6" type="ORF">EVJ46_02910</name>
</gene>
<keyword evidence="4" id="KW-0812">Transmembrane</keyword>
<evidence type="ECO:0000259" key="5">
    <source>
        <dbReference type="Pfam" id="PF21342"/>
    </source>
</evidence>
<evidence type="ECO:0000313" key="7">
    <source>
        <dbReference type="Proteomes" id="UP000316562"/>
    </source>
</evidence>
<evidence type="ECO:0000256" key="3">
    <source>
        <dbReference type="ARBA" id="ARBA00023004"/>
    </source>
</evidence>
<evidence type="ECO:0000313" key="6">
    <source>
        <dbReference type="EMBL" id="RZD17197.1"/>
    </source>
</evidence>
<sequence>MGKIISYCKIKNLFLLYILISMAVSLCFVKISFAVKSPKTLSEAIKTGKAYFFKPYGVNGKSCATCHLLDKNIKKGKITIKAIKGIARFFPKWKNNKIYTLKDQLAHCIVYGENGFRPNKDSNIIKYLYFYLYYLSNGYRIKIIPSKKMH</sequence>
<evidence type="ECO:0000256" key="1">
    <source>
        <dbReference type="ARBA" id="ARBA00022617"/>
    </source>
</evidence>
<dbReference type="GO" id="GO:0020037">
    <property type="term" value="F:heme binding"/>
    <property type="evidence" value="ECO:0007669"/>
    <property type="project" value="InterPro"/>
</dbReference>
<dbReference type="InterPro" id="IPR009056">
    <property type="entry name" value="Cyt_c-like_dom"/>
</dbReference>
<dbReference type="Gene3D" id="1.10.760.10">
    <property type="entry name" value="Cytochrome c-like domain"/>
    <property type="match status" value="1"/>
</dbReference>
<name>A0A519BIV8_ACIG2</name>
<feature type="transmembrane region" description="Helical" evidence="4">
    <location>
        <begin position="12"/>
        <end position="33"/>
    </location>
</feature>
<dbReference type="Pfam" id="PF21342">
    <property type="entry name" value="SoxA-TsdA_cyt-c"/>
    <property type="match status" value="1"/>
</dbReference>
<evidence type="ECO:0000256" key="4">
    <source>
        <dbReference type="SAM" id="Phobius"/>
    </source>
</evidence>
<keyword evidence="1" id="KW-0349">Heme</keyword>
<reference evidence="6 7" key="1">
    <citation type="journal article" date="2019" name="ISME J.">
        <title>Insights into ecological role of a new deltaproteobacterial order Candidatus Acidulodesulfobacterales by metagenomics and metatranscriptomics.</title>
        <authorList>
            <person name="Tan S."/>
            <person name="Liu J."/>
            <person name="Fang Y."/>
            <person name="Hedlund B.P."/>
            <person name="Lian Z.H."/>
            <person name="Huang L.Y."/>
            <person name="Li J.T."/>
            <person name="Huang L.N."/>
            <person name="Li W.J."/>
            <person name="Jiang H.C."/>
            <person name="Dong H.L."/>
            <person name="Shu W.S."/>
        </authorList>
    </citation>
    <scope>NUCLEOTIDE SEQUENCE [LARGE SCALE GENOMIC DNA]</scope>
    <source>
        <strain evidence="6">AP2</strain>
    </source>
</reference>
<feature type="domain" description="Cytochrome c" evidence="5">
    <location>
        <begin position="48"/>
        <end position="140"/>
    </location>
</feature>
<dbReference type="EMBL" id="SGBC01000001">
    <property type="protein sequence ID" value="RZD17197.1"/>
    <property type="molecule type" value="Genomic_DNA"/>
</dbReference>
<dbReference type="SUPFAM" id="SSF46626">
    <property type="entry name" value="Cytochrome c"/>
    <property type="match status" value="1"/>
</dbReference>
<evidence type="ECO:0000256" key="2">
    <source>
        <dbReference type="ARBA" id="ARBA00022723"/>
    </source>
</evidence>
<protein>
    <recommendedName>
        <fullName evidence="5">Cytochrome c domain-containing protein</fullName>
    </recommendedName>
</protein>
<keyword evidence="4" id="KW-0472">Membrane</keyword>